<keyword evidence="3" id="KW-1185">Reference proteome</keyword>
<evidence type="ECO:0000313" key="4">
    <source>
        <dbReference type="Proteomes" id="UP000054826"/>
    </source>
</evidence>
<reference evidence="3 4" key="1">
    <citation type="submission" date="2015-01" db="EMBL/GenBank/DDBJ databases">
        <title>Evolution of Trichinella species and genotypes.</title>
        <authorList>
            <person name="Korhonen P.K."/>
            <person name="Edoardo P."/>
            <person name="Giuseppe L.R."/>
            <person name="Gasser R.B."/>
        </authorList>
    </citation>
    <scope>NUCLEOTIDE SEQUENCE [LARGE SCALE GENOMIC DNA]</scope>
    <source>
        <strain evidence="1">ISS176</strain>
        <strain evidence="2">ISS588</strain>
    </source>
</reference>
<dbReference type="Proteomes" id="UP000054805">
    <property type="component" value="Unassembled WGS sequence"/>
</dbReference>
<dbReference type="EMBL" id="JYDV01000204">
    <property type="protein sequence ID" value="KRZ25112.1"/>
    <property type="molecule type" value="Genomic_DNA"/>
</dbReference>
<evidence type="ECO:0000313" key="2">
    <source>
        <dbReference type="EMBL" id="KRZ31710.1"/>
    </source>
</evidence>
<sequence>MWDFSSTSSTLGRGATAAEVSVGKGRYFNDEIHFVSTKRNKQKLQYRRKCYTLKRTNCNNKCSICESGKRGCPGKLYTNLDATEVIRKSEHADGC</sequence>
<gene>
    <name evidence="2" type="ORF">T4B_1656</name>
    <name evidence="1" type="ORF">T4C_3100</name>
</gene>
<dbReference type="AlphaFoldDB" id="A0A0V1J9U2"/>
<accession>A0A0V1J9U2</accession>
<evidence type="ECO:0008006" key="5">
    <source>
        <dbReference type="Google" id="ProtNLM"/>
    </source>
</evidence>
<protein>
    <recommendedName>
        <fullName evidence="5">FLYWCH-type domain-containing protein</fullName>
    </recommendedName>
</protein>
<evidence type="ECO:0000313" key="3">
    <source>
        <dbReference type="Proteomes" id="UP000054805"/>
    </source>
</evidence>
<comment type="caution">
    <text evidence="2">The sequence shown here is derived from an EMBL/GenBank/DDBJ whole genome shotgun (WGS) entry which is preliminary data.</text>
</comment>
<dbReference type="Gene3D" id="2.20.25.240">
    <property type="match status" value="1"/>
</dbReference>
<organism evidence="2 3">
    <name type="scientific">Trichinella pseudospiralis</name>
    <name type="common">Parasitic roundworm</name>
    <dbReference type="NCBI Taxonomy" id="6337"/>
    <lineage>
        <taxon>Eukaryota</taxon>
        <taxon>Metazoa</taxon>
        <taxon>Ecdysozoa</taxon>
        <taxon>Nematoda</taxon>
        <taxon>Enoplea</taxon>
        <taxon>Dorylaimia</taxon>
        <taxon>Trichinellida</taxon>
        <taxon>Trichinellidae</taxon>
        <taxon>Trichinella</taxon>
    </lineage>
</organism>
<evidence type="ECO:0000313" key="1">
    <source>
        <dbReference type="EMBL" id="KRZ25112.1"/>
    </source>
</evidence>
<name>A0A0V1J9U2_TRIPS</name>
<proteinExistence type="predicted"/>
<dbReference type="EMBL" id="JYDS01000022">
    <property type="protein sequence ID" value="KRZ31710.1"/>
    <property type="molecule type" value="Genomic_DNA"/>
</dbReference>
<dbReference type="Proteomes" id="UP000054826">
    <property type="component" value="Unassembled WGS sequence"/>
</dbReference>